<name>A0A5C6ABN6_9BACT</name>
<comment type="caution">
    <text evidence="1">The sequence shown here is derived from an EMBL/GenBank/DDBJ whole genome shotgun (WGS) entry which is preliminary data.</text>
</comment>
<dbReference type="AlphaFoldDB" id="A0A5C6ABN6"/>
<protein>
    <submittedName>
        <fullName evidence="1">Uncharacterized protein</fullName>
    </submittedName>
</protein>
<sequence length="66" mass="7091">MNTTSASMKHRHGLSLSTHHRLGYPLDGWFSPEPTSVSPSNLMLHKVTSNTTRYASKNLGGLGAGP</sequence>
<dbReference type="EMBL" id="SJPM01000005">
    <property type="protein sequence ID" value="TWT96535.1"/>
    <property type="molecule type" value="Genomic_DNA"/>
</dbReference>
<dbReference type="Proteomes" id="UP000316213">
    <property type="component" value="Unassembled WGS sequence"/>
</dbReference>
<organism evidence="1 2">
    <name type="scientific">Neorhodopirellula pilleata</name>
    <dbReference type="NCBI Taxonomy" id="2714738"/>
    <lineage>
        <taxon>Bacteria</taxon>
        <taxon>Pseudomonadati</taxon>
        <taxon>Planctomycetota</taxon>
        <taxon>Planctomycetia</taxon>
        <taxon>Pirellulales</taxon>
        <taxon>Pirellulaceae</taxon>
        <taxon>Neorhodopirellula</taxon>
    </lineage>
</organism>
<evidence type="ECO:0000313" key="2">
    <source>
        <dbReference type="Proteomes" id="UP000316213"/>
    </source>
</evidence>
<proteinExistence type="predicted"/>
<reference evidence="1 2" key="1">
    <citation type="submission" date="2019-02" db="EMBL/GenBank/DDBJ databases">
        <title>Deep-cultivation of Planctomycetes and their phenomic and genomic characterization uncovers novel biology.</title>
        <authorList>
            <person name="Wiegand S."/>
            <person name="Jogler M."/>
            <person name="Boedeker C."/>
            <person name="Pinto D."/>
            <person name="Vollmers J."/>
            <person name="Rivas-Marin E."/>
            <person name="Kohn T."/>
            <person name="Peeters S.H."/>
            <person name="Heuer A."/>
            <person name="Rast P."/>
            <person name="Oberbeckmann S."/>
            <person name="Bunk B."/>
            <person name="Jeske O."/>
            <person name="Meyerdierks A."/>
            <person name="Storesund J.E."/>
            <person name="Kallscheuer N."/>
            <person name="Luecker S."/>
            <person name="Lage O.M."/>
            <person name="Pohl T."/>
            <person name="Merkel B.J."/>
            <person name="Hornburger P."/>
            <person name="Mueller R.-W."/>
            <person name="Bruemmer F."/>
            <person name="Labrenz M."/>
            <person name="Spormann A.M."/>
            <person name="Op Den Camp H."/>
            <person name="Overmann J."/>
            <person name="Amann R."/>
            <person name="Jetten M.S.M."/>
            <person name="Mascher T."/>
            <person name="Medema M.H."/>
            <person name="Devos D.P."/>
            <person name="Kaster A.-K."/>
            <person name="Ovreas L."/>
            <person name="Rohde M."/>
            <person name="Galperin M.Y."/>
            <person name="Jogler C."/>
        </authorList>
    </citation>
    <scope>NUCLEOTIDE SEQUENCE [LARGE SCALE GENOMIC DNA]</scope>
    <source>
        <strain evidence="1 2">Pla100</strain>
    </source>
</reference>
<evidence type="ECO:0000313" key="1">
    <source>
        <dbReference type="EMBL" id="TWT96535.1"/>
    </source>
</evidence>
<gene>
    <name evidence="1" type="ORF">Pla100_30180</name>
</gene>
<keyword evidence="2" id="KW-1185">Reference proteome</keyword>
<accession>A0A5C6ABN6</accession>